<dbReference type="Pfam" id="PF14559">
    <property type="entry name" value="TPR_19"/>
    <property type="match status" value="1"/>
</dbReference>
<dbReference type="EMBL" id="JFHC01000069">
    <property type="protein sequence ID" value="KDR39004.1"/>
    <property type="molecule type" value="Genomic_DNA"/>
</dbReference>
<dbReference type="GO" id="GO:0000030">
    <property type="term" value="F:mannosyltransferase activity"/>
    <property type="evidence" value="ECO:0007669"/>
    <property type="project" value="TreeGrafter"/>
</dbReference>
<keyword evidence="1" id="KW-0802">TPR repeat</keyword>
<dbReference type="GO" id="GO:0035269">
    <property type="term" value="P:protein O-linked glycosylation via mannose"/>
    <property type="evidence" value="ECO:0007669"/>
    <property type="project" value="TreeGrafter"/>
</dbReference>
<dbReference type="PANTHER" id="PTHR44216:SF3">
    <property type="entry name" value="PROTEIN O-MANNOSYL-TRANSFERASE TMTC2"/>
    <property type="match status" value="1"/>
</dbReference>
<dbReference type="InterPro" id="IPR011990">
    <property type="entry name" value="TPR-like_helical_dom_sf"/>
</dbReference>
<dbReference type="AlphaFoldDB" id="A0A069PGM3"/>
<dbReference type="GO" id="GO:0003677">
    <property type="term" value="F:DNA binding"/>
    <property type="evidence" value="ECO:0007669"/>
    <property type="project" value="InterPro"/>
</dbReference>
<dbReference type="GO" id="GO:0006355">
    <property type="term" value="P:regulation of DNA-templated transcription"/>
    <property type="evidence" value="ECO:0007669"/>
    <property type="project" value="InterPro"/>
</dbReference>
<dbReference type="Proteomes" id="UP000027466">
    <property type="component" value="Unassembled WGS sequence"/>
</dbReference>
<gene>
    <name evidence="3" type="ORF">BG61_35400</name>
</gene>
<dbReference type="PROSITE" id="PS50005">
    <property type="entry name" value="TPR"/>
    <property type="match status" value="1"/>
</dbReference>
<dbReference type="InterPro" id="IPR000551">
    <property type="entry name" value="MerR-type_HTH_dom"/>
</dbReference>
<protein>
    <recommendedName>
        <fullName evidence="2">HTH merR-type domain-containing protein</fullName>
    </recommendedName>
</protein>
<evidence type="ECO:0000256" key="1">
    <source>
        <dbReference type="PROSITE-ProRule" id="PRU00339"/>
    </source>
</evidence>
<dbReference type="InterPro" id="IPR052384">
    <property type="entry name" value="TMTC_O-mannosyltransferase"/>
</dbReference>
<dbReference type="PANTHER" id="PTHR44216">
    <property type="entry name" value="PROTEIN O-MANNOSYL-TRANSFERASE TMTC2"/>
    <property type="match status" value="1"/>
</dbReference>
<organism evidence="3 4">
    <name type="scientific">Caballeronia glathei</name>
    <dbReference type="NCBI Taxonomy" id="60547"/>
    <lineage>
        <taxon>Bacteria</taxon>
        <taxon>Pseudomonadati</taxon>
        <taxon>Pseudomonadota</taxon>
        <taxon>Betaproteobacteria</taxon>
        <taxon>Burkholderiales</taxon>
        <taxon>Burkholderiaceae</taxon>
        <taxon>Caballeronia</taxon>
    </lineage>
</organism>
<feature type="repeat" description="TPR" evidence="1">
    <location>
        <begin position="178"/>
        <end position="211"/>
    </location>
</feature>
<proteinExistence type="predicted"/>
<keyword evidence="4" id="KW-1185">Reference proteome</keyword>
<evidence type="ECO:0000259" key="2">
    <source>
        <dbReference type="Pfam" id="PF13411"/>
    </source>
</evidence>
<dbReference type="InterPro" id="IPR009061">
    <property type="entry name" value="DNA-bd_dom_put_sf"/>
</dbReference>
<evidence type="ECO:0000313" key="3">
    <source>
        <dbReference type="EMBL" id="KDR39004.1"/>
    </source>
</evidence>
<dbReference type="SUPFAM" id="SSF48452">
    <property type="entry name" value="TPR-like"/>
    <property type="match status" value="1"/>
</dbReference>
<feature type="domain" description="HTH merR-type" evidence="2">
    <location>
        <begin position="7"/>
        <end position="74"/>
    </location>
</feature>
<dbReference type="InterPro" id="IPR019734">
    <property type="entry name" value="TPR_rpt"/>
</dbReference>
<comment type="caution">
    <text evidence="3">The sequence shown here is derived from an EMBL/GenBank/DDBJ whole genome shotgun (WGS) entry which is preliminary data.</text>
</comment>
<name>A0A069PGM3_9BURK</name>
<dbReference type="Gene3D" id="1.25.40.10">
    <property type="entry name" value="Tetratricopeptide repeat domain"/>
    <property type="match status" value="1"/>
</dbReference>
<dbReference type="Pfam" id="PF13411">
    <property type="entry name" value="MerR_1"/>
    <property type="match status" value="1"/>
</dbReference>
<dbReference type="SMART" id="SM00028">
    <property type="entry name" value="TPR"/>
    <property type="match status" value="3"/>
</dbReference>
<dbReference type="Gene3D" id="1.10.1660.10">
    <property type="match status" value="1"/>
</dbReference>
<accession>A0A069PGM3</accession>
<sequence length="279" mass="31161">MRKGEGYSLRELQRMLGVSRTVVERLIAAGFVSPKTGERRERRFSFQDVVILRAAHSLRTAGVSPRKIVRALDHLRTSWVKEGSLTSLRIAAVGNNITVRDAHSRQWDAESGQLLIDFEPKPACGTVASFHEPPSARERRAQSTAVDMFYRAEALEATDLVGAESAYRDALAQAPGYTDASLNLGCILVDAERYDDAIAVYRAALEHRPDDPVLHFNIGVVLEDSNRLRDALSSYQACIALSDDFADAHFNAARIHEELGEATRAIRHFNRYRTLQKKQ</sequence>
<reference evidence="3 4" key="1">
    <citation type="submission" date="2014-03" db="EMBL/GenBank/DDBJ databases">
        <title>Draft Genome Sequences of Four Burkholderia Strains.</title>
        <authorList>
            <person name="Liu X.Y."/>
            <person name="Li C.X."/>
            <person name="Xu J.H."/>
        </authorList>
    </citation>
    <scope>NUCLEOTIDE SEQUENCE [LARGE SCALE GENOMIC DNA]</scope>
    <source>
        <strain evidence="3 4">DSM 50014</strain>
    </source>
</reference>
<evidence type="ECO:0000313" key="4">
    <source>
        <dbReference type="Proteomes" id="UP000027466"/>
    </source>
</evidence>
<dbReference type="SUPFAM" id="SSF46955">
    <property type="entry name" value="Putative DNA-binding domain"/>
    <property type="match status" value="1"/>
</dbReference>
<dbReference type="Pfam" id="PF13432">
    <property type="entry name" value="TPR_16"/>
    <property type="match status" value="1"/>
</dbReference>